<dbReference type="EMBL" id="BMAV01014016">
    <property type="protein sequence ID" value="GFY62022.1"/>
    <property type="molecule type" value="Genomic_DNA"/>
</dbReference>
<proteinExistence type="predicted"/>
<dbReference type="AlphaFoldDB" id="A0A8X6XYK8"/>
<organism evidence="1 2">
    <name type="scientific">Trichonephila inaurata madagascariensis</name>
    <dbReference type="NCBI Taxonomy" id="2747483"/>
    <lineage>
        <taxon>Eukaryota</taxon>
        <taxon>Metazoa</taxon>
        <taxon>Ecdysozoa</taxon>
        <taxon>Arthropoda</taxon>
        <taxon>Chelicerata</taxon>
        <taxon>Arachnida</taxon>
        <taxon>Araneae</taxon>
        <taxon>Araneomorphae</taxon>
        <taxon>Entelegynae</taxon>
        <taxon>Araneoidea</taxon>
        <taxon>Nephilidae</taxon>
        <taxon>Trichonephila</taxon>
        <taxon>Trichonephila inaurata</taxon>
    </lineage>
</organism>
<evidence type="ECO:0000313" key="1">
    <source>
        <dbReference type="EMBL" id="GFY62022.1"/>
    </source>
</evidence>
<reference evidence="1" key="1">
    <citation type="submission" date="2020-08" db="EMBL/GenBank/DDBJ databases">
        <title>Multicomponent nature underlies the extraordinary mechanical properties of spider dragline silk.</title>
        <authorList>
            <person name="Kono N."/>
            <person name="Nakamura H."/>
            <person name="Mori M."/>
            <person name="Yoshida Y."/>
            <person name="Ohtoshi R."/>
            <person name="Malay A.D."/>
            <person name="Moran D.A.P."/>
            <person name="Tomita M."/>
            <person name="Numata K."/>
            <person name="Arakawa K."/>
        </authorList>
    </citation>
    <scope>NUCLEOTIDE SEQUENCE</scope>
</reference>
<keyword evidence="2" id="KW-1185">Reference proteome</keyword>
<evidence type="ECO:0000313" key="2">
    <source>
        <dbReference type="Proteomes" id="UP000886998"/>
    </source>
</evidence>
<gene>
    <name evidence="1" type="ORF">TNIN_192631</name>
</gene>
<protein>
    <submittedName>
        <fullName evidence="1">Uncharacterized protein</fullName>
    </submittedName>
</protein>
<name>A0A8X6XYK8_9ARAC</name>
<accession>A0A8X6XYK8</accession>
<dbReference type="Proteomes" id="UP000886998">
    <property type="component" value="Unassembled WGS sequence"/>
</dbReference>
<comment type="caution">
    <text evidence="1">The sequence shown here is derived from an EMBL/GenBank/DDBJ whole genome shotgun (WGS) entry which is preliminary data.</text>
</comment>
<sequence length="104" mass="12234">MYMDSQLNKRIKRRELPATRFQSELQTYLKASTSHNSAAEKVILGAEQSMIWKTTPLHMQRQFCASYYESSPSYHFCETLETIRHFELLAIYLFSNAYVLSRIS</sequence>